<dbReference type="Pfam" id="PF00583">
    <property type="entry name" value="Acetyltransf_1"/>
    <property type="match status" value="1"/>
</dbReference>
<reference evidence="13 14" key="1">
    <citation type="journal article" date="2017" name="Curr. Biol.">
        <title>Genome architecture and evolution of a unichromosomal asexual nematode.</title>
        <authorList>
            <person name="Fradin H."/>
            <person name="Zegar C."/>
            <person name="Gutwein M."/>
            <person name="Lucas J."/>
            <person name="Kovtun M."/>
            <person name="Corcoran D."/>
            <person name="Baugh L.R."/>
            <person name="Kiontke K."/>
            <person name="Gunsalus K."/>
            <person name="Fitch D.H."/>
            <person name="Piano F."/>
        </authorList>
    </citation>
    <scope>NUCLEOTIDE SEQUENCE [LARGE SCALE GENOMIC DNA]</scope>
    <source>
        <strain evidence="13">PF1309</strain>
    </source>
</reference>
<evidence type="ECO:0000313" key="13">
    <source>
        <dbReference type="EMBL" id="PAV81710.1"/>
    </source>
</evidence>
<comment type="catalytic activity">
    <reaction evidence="4">
        <text>N-terminal L-methionyl-L-seryl-[protein] + acetyl-CoA = N-terminal N(alpha)-acetyl-L-methionyl-L-seryl-[protein] + CoA + H(+)</text>
        <dbReference type="Rhea" id="RHEA:50568"/>
        <dbReference type="Rhea" id="RHEA-COMP:12728"/>
        <dbReference type="Rhea" id="RHEA-COMP:12729"/>
        <dbReference type="ChEBI" id="CHEBI:15378"/>
        <dbReference type="ChEBI" id="CHEBI:57287"/>
        <dbReference type="ChEBI" id="CHEBI:57288"/>
        <dbReference type="ChEBI" id="CHEBI:133400"/>
        <dbReference type="ChEBI" id="CHEBI:133401"/>
        <dbReference type="EC" id="2.3.1.258"/>
    </reaction>
</comment>
<evidence type="ECO:0000256" key="8">
    <source>
        <dbReference type="ARBA" id="ARBA00048799"/>
    </source>
</evidence>
<accession>A0A2A2L6B5</accession>
<gene>
    <name evidence="13" type="ORF">WR25_15365</name>
</gene>
<comment type="catalytic activity">
    <reaction evidence="6">
        <text>N-terminal L-methionyl-L-phenylalanyl-[protein] + acetyl-CoA = N-terminal N(alpha)-acetyl-L-methionyl-L-phenylalanyl-[protein] + CoA + H(+)</text>
        <dbReference type="Rhea" id="RHEA:50528"/>
        <dbReference type="Rhea" id="RHEA-COMP:12715"/>
        <dbReference type="Rhea" id="RHEA-COMP:12716"/>
        <dbReference type="ChEBI" id="CHEBI:15378"/>
        <dbReference type="ChEBI" id="CHEBI:57287"/>
        <dbReference type="ChEBI" id="CHEBI:57288"/>
        <dbReference type="ChEBI" id="CHEBI:133382"/>
        <dbReference type="ChEBI" id="CHEBI:133383"/>
        <dbReference type="EC" id="2.3.1.258"/>
    </reaction>
</comment>
<dbReference type="PROSITE" id="PS51186">
    <property type="entry name" value="GNAT"/>
    <property type="match status" value="1"/>
</dbReference>
<keyword evidence="14" id="KW-1185">Reference proteome</keyword>
<evidence type="ECO:0000256" key="3">
    <source>
        <dbReference type="ARBA" id="ARBA00039121"/>
    </source>
</evidence>
<evidence type="ECO:0000259" key="12">
    <source>
        <dbReference type="PROSITE" id="PS51186"/>
    </source>
</evidence>
<evidence type="ECO:0000256" key="11">
    <source>
        <dbReference type="ARBA" id="ARBA00049454"/>
    </source>
</evidence>
<dbReference type="SUPFAM" id="SSF55729">
    <property type="entry name" value="Acyl-CoA N-acyltransferases (Nat)"/>
    <property type="match status" value="1"/>
</dbReference>
<keyword evidence="2" id="KW-0012">Acyltransferase</keyword>
<dbReference type="EMBL" id="LIAE01007139">
    <property type="protein sequence ID" value="PAV81710.1"/>
    <property type="molecule type" value="Genomic_DNA"/>
</dbReference>
<dbReference type="InterPro" id="IPR016181">
    <property type="entry name" value="Acyl_CoA_acyltransferase"/>
</dbReference>
<evidence type="ECO:0000256" key="4">
    <source>
        <dbReference type="ARBA" id="ARBA00048251"/>
    </source>
</evidence>
<dbReference type="InterPro" id="IPR000182">
    <property type="entry name" value="GNAT_dom"/>
</dbReference>
<dbReference type="Gene3D" id="3.40.630.30">
    <property type="match status" value="1"/>
</dbReference>
<evidence type="ECO:0000256" key="5">
    <source>
        <dbReference type="ARBA" id="ARBA00048335"/>
    </source>
</evidence>
<comment type="catalytic activity">
    <reaction evidence="5">
        <text>N-terminal L-methionyl-L-tyrosyl-[protein] + acetyl-CoA = N-terminal N(alpha)-acetyl-L-methionyl-L-tyrosyl-[protein] + CoA + H(+)</text>
        <dbReference type="Rhea" id="RHEA:50532"/>
        <dbReference type="Rhea" id="RHEA-COMP:12717"/>
        <dbReference type="Rhea" id="RHEA-COMP:12718"/>
        <dbReference type="ChEBI" id="CHEBI:15378"/>
        <dbReference type="ChEBI" id="CHEBI:57287"/>
        <dbReference type="ChEBI" id="CHEBI:57288"/>
        <dbReference type="ChEBI" id="CHEBI:133384"/>
        <dbReference type="ChEBI" id="CHEBI:133385"/>
        <dbReference type="EC" id="2.3.1.258"/>
    </reaction>
</comment>
<evidence type="ECO:0000256" key="9">
    <source>
        <dbReference type="ARBA" id="ARBA00049002"/>
    </source>
</evidence>
<comment type="catalytic activity">
    <reaction evidence="8">
        <text>N-terminal L-methionyl-L-valyl-[protein] + acetyl-CoA = N-terminal N(alpha)-acetyl-L-methionyl-L-valyl-[protein] + CoA + H(+)</text>
        <dbReference type="Rhea" id="RHEA:50572"/>
        <dbReference type="Rhea" id="RHEA-COMP:12730"/>
        <dbReference type="Rhea" id="RHEA-COMP:12731"/>
        <dbReference type="ChEBI" id="CHEBI:15378"/>
        <dbReference type="ChEBI" id="CHEBI:57287"/>
        <dbReference type="ChEBI" id="CHEBI:57288"/>
        <dbReference type="ChEBI" id="CHEBI:133402"/>
        <dbReference type="ChEBI" id="CHEBI:133403"/>
        <dbReference type="EC" id="2.3.1.258"/>
    </reaction>
</comment>
<dbReference type="EC" id="2.3.1.258" evidence="3"/>
<comment type="caution">
    <text evidence="13">The sequence shown here is derived from an EMBL/GenBank/DDBJ whole genome shotgun (WGS) entry which is preliminary data.</text>
</comment>
<evidence type="ECO:0000256" key="7">
    <source>
        <dbReference type="ARBA" id="ARBA00048618"/>
    </source>
</evidence>
<proteinExistence type="predicted"/>
<evidence type="ECO:0000256" key="1">
    <source>
        <dbReference type="ARBA" id="ARBA00022679"/>
    </source>
</evidence>
<dbReference type="GO" id="GO:0031415">
    <property type="term" value="C:NatA complex"/>
    <property type="evidence" value="ECO:0007669"/>
    <property type="project" value="TreeGrafter"/>
</dbReference>
<dbReference type="CDD" id="cd04301">
    <property type="entry name" value="NAT_SF"/>
    <property type="match status" value="1"/>
</dbReference>
<keyword evidence="1" id="KW-0808">Transferase</keyword>
<dbReference type="OrthoDB" id="47374at2759"/>
<evidence type="ECO:0000256" key="2">
    <source>
        <dbReference type="ARBA" id="ARBA00023315"/>
    </source>
</evidence>
<dbReference type="Proteomes" id="UP000218231">
    <property type="component" value="Unassembled WGS sequence"/>
</dbReference>
<comment type="catalytic activity">
    <reaction evidence="11">
        <text>N-terminal L-methionyl-L-threonyl-[protein] + acetyl-CoA = N-terminal N(alpha)-acetyl-L-methionyl-L-threonyl-[protein] + CoA + H(+)</text>
        <dbReference type="Rhea" id="RHEA:50576"/>
        <dbReference type="Rhea" id="RHEA-COMP:12732"/>
        <dbReference type="Rhea" id="RHEA-COMP:12733"/>
        <dbReference type="ChEBI" id="CHEBI:15378"/>
        <dbReference type="ChEBI" id="CHEBI:57287"/>
        <dbReference type="ChEBI" id="CHEBI:57288"/>
        <dbReference type="ChEBI" id="CHEBI:133404"/>
        <dbReference type="ChEBI" id="CHEBI:133405"/>
        <dbReference type="EC" id="2.3.1.258"/>
    </reaction>
</comment>
<dbReference type="PANTHER" id="PTHR42919">
    <property type="entry name" value="N-ALPHA-ACETYLTRANSFERASE"/>
    <property type="match status" value="1"/>
</dbReference>
<dbReference type="FunFam" id="3.40.630.30:FF:000006">
    <property type="entry name" value="Putative n-alpha-acetyltransferase 50"/>
    <property type="match status" value="1"/>
</dbReference>
<dbReference type="InterPro" id="IPR051556">
    <property type="entry name" value="N-term/lysine_N-AcTrnsfr"/>
</dbReference>
<comment type="catalytic activity">
    <reaction evidence="10">
        <text>N-terminal L-methionyl-L-leucyl-[protein] + acetyl-CoA = N-terminal N(alpha)-acetyl-L-methionyl-L-leucyl-[protein] + CoA + H(+)</text>
        <dbReference type="Rhea" id="RHEA:50520"/>
        <dbReference type="Rhea" id="RHEA-COMP:12711"/>
        <dbReference type="Rhea" id="RHEA-COMP:12712"/>
        <dbReference type="ChEBI" id="CHEBI:15378"/>
        <dbReference type="ChEBI" id="CHEBI:57287"/>
        <dbReference type="ChEBI" id="CHEBI:57288"/>
        <dbReference type="ChEBI" id="CHEBI:133377"/>
        <dbReference type="ChEBI" id="CHEBI:133378"/>
        <dbReference type="EC" id="2.3.1.258"/>
    </reaction>
</comment>
<comment type="catalytic activity">
    <reaction evidence="7">
        <text>N-terminal L-methionyl-L-lysyl-[protein] + acetyl-CoA = N-terminal N(alpha)-acetyl-L-methionyl-L-lysyl-[protein] + CoA + H(+)</text>
        <dbReference type="Rhea" id="RHEA:50580"/>
        <dbReference type="Rhea" id="RHEA-COMP:12734"/>
        <dbReference type="Rhea" id="RHEA-COMP:12735"/>
        <dbReference type="ChEBI" id="CHEBI:15378"/>
        <dbReference type="ChEBI" id="CHEBI:57287"/>
        <dbReference type="ChEBI" id="CHEBI:57288"/>
        <dbReference type="ChEBI" id="CHEBI:133406"/>
        <dbReference type="ChEBI" id="CHEBI:133407"/>
        <dbReference type="EC" id="2.3.1.258"/>
    </reaction>
</comment>
<dbReference type="PANTHER" id="PTHR42919:SF8">
    <property type="entry name" value="N-ALPHA-ACETYLTRANSFERASE 50"/>
    <property type="match status" value="1"/>
</dbReference>
<dbReference type="GO" id="GO:0120518">
    <property type="term" value="F:protein N-terminal-methionine acetyltransferase activity"/>
    <property type="evidence" value="ECO:0007669"/>
    <property type="project" value="UniProtKB-EC"/>
</dbReference>
<organism evidence="13 14">
    <name type="scientific">Diploscapter pachys</name>
    <dbReference type="NCBI Taxonomy" id="2018661"/>
    <lineage>
        <taxon>Eukaryota</taxon>
        <taxon>Metazoa</taxon>
        <taxon>Ecdysozoa</taxon>
        <taxon>Nematoda</taxon>
        <taxon>Chromadorea</taxon>
        <taxon>Rhabditida</taxon>
        <taxon>Rhabditina</taxon>
        <taxon>Rhabditomorpha</taxon>
        <taxon>Rhabditoidea</taxon>
        <taxon>Rhabditidae</taxon>
        <taxon>Diploscapter</taxon>
    </lineage>
</organism>
<protein>
    <recommendedName>
        <fullName evidence="3">N-terminal methionine N(alpha)-acetyltransferase NatE</fullName>
        <ecNumber evidence="3">2.3.1.258</ecNumber>
    </recommendedName>
</protein>
<dbReference type="STRING" id="2018661.A0A2A2L6B5"/>
<name>A0A2A2L6B5_9BILA</name>
<comment type="catalytic activity">
    <reaction evidence="9">
        <text>N-terminal L-methionyl-L-alanyl-[protein] + acetyl-CoA = N-terminal N(alpha)-acetyl-L-methionyl-L-alanyl-[protein] + CoA + H(+)</text>
        <dbReference type="Rhea" id="RHEA:50564"/>
        <dbReference type="Rhea" id="RHEA-COMP:12726"/>
        <dbReference type="Rhea" id="RHEA-COMP:12727"/>
        <dbReference type="ChEBI" id="CHEBI:15378"/>
        <dbReference type="ChEBI" id="CHEBI:57287"/>
        <dbReference type="ChEBI" id="CHEBI:57288"/>
        <dbReference type="ChEBI" id="CHEBI:133398"/>
        <dbReference type="ChEBI" id="CHEBI:133399"/>
        <dbReference type="EC" id="2.3.1.258"/>
    </reaction>
</comment>
<feature type="domain" description="N-acetyltransferase" evidence="12">
    <location>
        <begin position="59"/>
        <end position="208"/>
    </location>
</feature>
<evidence type="ECO:0000256" key="6">
    <source>
        <dbReference type="ARBA" id="ARBA00048490"/>
    </source>
</evidence>
<dbReference type="AlphaFoldDB" id="A0A2A2L6B5"/>
<evidence type="ECO:0000256" key="10">
    <source>
        <dbReference type="ARBA" id="ARBA00049103"/>
    </source>
</evidence>
<dbReference type="GO" id="GO:0007064">
    <property type="term" value="P:mitotic sister chromatid cohesion"/>
    <property type="evidence" value="ECO:0007669"/>
    <property type="project" value="TreeGrafter"/>
</dbReference>
<evidence type="ECO:0000313" key="14">
    <source>
        <dbReference type="Proteomes" id="UP000218231"/>
    </source>
</evidence>
<sequence>MFSKFIHFAFLFAFQFFLLIFLFQMATEIAQRVDDLTLSDSGASTSNQKRKNVAGRYDIQLGDITHHNVLQLRRLNQAVFPVTYNDKFYTEVISAGELAKYAYFNDVVVGAVCCRADAYNGKKAMYIMTLGTLAPYRQFGVGDMLLKHVFALCRKDPAYEYIFLHVQVNNETALHFYKRYGFTEQGVVEKYYKRIEPDDAYILVKNLKEKQFL</sequence>